<dbReference type="PANTHER" id="PTHR33204:SF18">
    <property type="entry name" value="TRANSCRIPTIONAL REGULATORY PROTEIN"/>
    <property type="match status" value="1"/>
</dbReference>
<evidence type="ECO:0000256" key="3">
    <source>
        <dbReference type="ARBA" id="ARBA00023163"/>
    </source>
</evidence>
<keyword evidence="2" id="KW-0238">DNA-binding</keyword>
<dbReference type="Proteomes" id="UP000587991">
    <property type="component" value="Unassembled WGS sequence"/>
</dbReference>
<dbReference type="PROSITE" id="PS51118">
    <property type="entry name" value="HTH_HXLR"/>
    <property type="match status" value="1"/>
</dbReference>
<dbReference type="EMBL" id="JABAIM010000001">
    <property type="protein sequence ID" value="NLR74439.1"/>
    <property type="molecule type" value="Genomic_DNA"/>
</dbReference>
<protein>
    <submittedName>
        <fullName evidence="5">Helix-turn-helix transcriptional regulator</fullName>
    </submittedName>
</protein>
<sequence length="164" mass="18348">MHKADLGGQHCPIAQTLEQVGEWWSLLIVRNLFCGMSRFDALQQHLGISSNILAARLKRLTTLQIVQREADPQDGRAWHYRLTEKGQALAPLLAAMVDWGEAWMPHPKGRRIRLIERQSRQVVRPVQIFSQAGVPLAATELDFEPGPAADASARALAEAARTRR</sequence>
<dbReference type="Gene3D" id="1.10.10.10">
    <property type="entry name" value="Winged helix-like DNA-binding domain superfamily/Winged helix DNA-binding domain"/>
    <property type="match status" value="1"/>
</dbReference>
<evidence type="ECO:0000259" key="4">
    <source>
        <dbReference type="PROSITE" id="PS51118"/>
    </source>
</evidence>
<evidence type="ECO:0000313" key="5">
    <source>
        <dbReference type="EMBL" id="NLR74439.1"/>
    </source>
</evidence>
<dbReference type="RefSeq" id="WP_168876053.1">
    <property type="nucleotide sequence ID" value="NZ_JABAIM010000001.1"/>
</dbReference>
<dbReference type="GO" id="GO:0003677">
    <property type="term" value="F:DNA binding"/>
    <property type="evidence" value="ECO:0007669"/>
    <property type="project" value="UniProtKB-KW"/>
</dbReference>
<keyword evidence="6" id="KW-1185">Reference proteome</keyword>
<feature type="domain" description="HTH hxlR-type" evidence="4">
    <location>
        <begin position="11"/>
        <end position="108"/>
    </location>
</feature>
<dbReference type="InterPro" id="IPR036390">
    <property type="entry name" value="WH_DNA-bd_sf"/>
</dbReference>
<reference evidence="5 6" key="1">
    <citation type="submission" date="2020-04" db="EMBL/GenBank/DDBJ databases">
        <title>Draft genome of Leeia sp. IMCC25680.</title>
        <authorList>
            <person name="Song J."/>
            <person name="Cho J.-C."/>
        </authorList>
    </citation>
    <scope>NUCLEOTIDE SEQUENCE [LARGE SCALE GENOMIC DNA]</scope>
    <source>
        <strain evidence="5 6">IMCC25680</strain>
    </source>
</reference>
<proteinExistence type="predicted"/>
<evidence type="ECO:0000256" key="2">
    <source>
        <dbReference type="ARBA" id="ARBA00023125"/>
    </source>
</evidence>
<evidence type="ECO:0000256" key="1">
    <source>
        <dbReference type="ARBA" id="ARBA00023015"/>
    </source>
</evidence>
<dbReference type="PANTHER" id="PTHR33204">
    <property type="entry name" value="TRANSCRIPTIONAL REGULATOR, MARR FAMILY"/>
    <property type="match status" value="1"/>
</dbReference>
<dbReference type="SUPFAM" id="SSF46785">
    <property type="entry name" value="Winged helix' DNA-binding domain"/>
    <property type="match status" value="1"/>
</dbReference>
<dbReference type="Pfam" id="PF01638">
    <property type="entry name" value="HxlR"/>
    <property type="match status" value="1"/>
</dbReference>
<organism evidence="5 6">
    <name type="scientific">Leeia aquatica</name>
    <dbReference type="NCBI Taxonomy" id="2725557"/>
    <lineage>
        <taxon>Bacteria</taxon>
        <taxon>Pseudomonadati</taxon>
        <taxon>Pseudomonadota</taxon>
        <taxon>Betaproteobacteria</taxon>
        <taxon>Neisseriales</taxon>
        <taxon>Leeiaceae</taxon>
        <taxon>Leeia</taxon>
    </lineage>
</organism>
<gene>
    <name evidence="5" type="ORF">HF682_04645</name>
</gene>
<keyword evidence="3" id="KW-0804">Transcription</keyword>
<dbReference type="InterPro" id="IPR002577">
    <property type="entry name" value="HTH_HxlR"/>
</dbReference>
<dbReference type="InterPro" id="IPR036388">
    <property type="entry name" value="WH-like_DNA-bd_sf"/>
</dbReference>
<keyword evidence="1" id="KW-0805">Transcription regulation</keyword>
<name>A0A847SAT0_9NEIS</name>
<comment type="caution">
    <text evidence="5">The sequence shown here is derived from an EMBL/GenBank/DDBJ whole genome shotgun (WGS) entry which is preliminary data.</text>
</comment>
<evidence type="ECO:0000313" key="6">
    <source>
        <dbReference type="Proteomes" id="UP000587991"/>
    </source>
</evidence>
<accession>A0A847SAT0</accession>
<dbReference type="AlphaFoldDB" id="A0A847SAT0"/>